<dbReference type="GO" id="GO:0008270">
    <property type="term" value="F:zinc ion binding"/>
    <property type="evidence" value="ECO:0007669"/>
    <property type="project" value="UniProtKB-KW"/>
</dbReference>
<evidence type="ECO:0000256" key="5">
    <source>
        <dbReference type="ARBA" id="ARBA00022786"/>
    </source>
</evidence>
<dbReference type="Gene3D" id="3.30.40.10">
    <property type="entry name" value="Zinc/RING finger domain, C3HC4 (zinc finger)"/>
    <property type="match status" value="1"/>
</dbReference>
<keyword evidence="1" id="KW-0808">Transferase</keyword>
<feature type="domain" description="RING-type" evidence="9">
    <location>
        <begin position="599"/>
        <end position="649"/>
    </location>
</feature>
<dbReference type="GO" id="GO:0016740">
    <property type="term" value="F:transferase activity"/>
    <property type="evidence" value="ECO:0007669"/>
    <property type="project" value="UniProtKB-KW"/>
</dbReference>
<feature type="compositionally biased region" description="Polar residues" evidence="8">
    <location>
        <begin position="288"/>
        <end position="313"/>
    </location>
</feature>
<keyword evidence="3" id="KW-0677">Repeat</keyword>
<dbReference type="PROSITE" id="PS50089">
    <property type="entry name" value="ZF_RING_2"/>
    <property type="match status" value="1"/>
</dbReference>
<evidence type="ECO:0000256" key="3">
    <source>
        <dbReference type="ARBA" id="ARBA00022737"/>
    </source>
</evidence>
<dbReference type="Proteomes" id="UP000678393">
    <property type="component" value="Unassembled WGS sequence"/>
</dbReference>
<evidence type="ECO:0000259" key="10">
    <source>
        <dbReference type="PROSITE" id="PS51873"/>
    </source>
</evidence>
<dbReference type="OrthoDB" id="1431934at2759"/>
<dbReference type="InterPro" id="IPR013083">
    <property type="entry name" value="Znf_RING/FYVE/PHD"/>
</dbReference>
<evidence type="ECO:0000256" key="4">
    <source>
        <dbReference type="ARBA" id="ARBA00022771"/>
    </source>
</evidence>
<feature type="compositionally biased region" description="Acidic residues" evidence="8">
    <location>
        <begin position="276"/>
        <end position="286"/>
    </location>
</feature>
<keyword evidence="12" id="KW-1185">Reference proteome</keyword>
<dbReference type="PROSITE" id="PS51873">
    <property type="entry name" value="TRIAD"/>
    <property type="match status" value="1"/>
</dbReference>
<reference evidence="11" key="1">
    <citation type="submission" date="2021-04" db="EMBL/GenBank/DDBJ databases">
        <authorList>
            <consortium name="Molecular Ecology Group"/>
        </authorList>
    </citation>
    <scope>NUCLEOTIDE SEQUENCE</scope>
</reference>
<protein>
    <recommendedName>
        <fullName evidence="13">RING-type domain-containing protein</fullName>
    </recommendedName>
</protein>
<keyword evidence="5" id="KW-0833">Ubl conjugation pathway</keyword>
<comment type="caution">
    <text evidence="11">The sequence shown here is derived from an EMBL/GenBank/DDBJ whole genome shotgun (WGS) entry which is preliminary data.</text>
</comment>
<name>A0A8S3ZQ75_9EUPU</name>
<keyword evidence="2" id="KW-0479">Metal-binding</keyword>
<evidence type="ECO:0000256" key="2">
    <source>
        <dbReference type="ARBA" id="ARBA00022723"/>
    </source>
</evidence>
<dbReference type="InterPro" id="IPR018957">
    <property type="entry name" value="Znf_C3HC4_RING-type"/>
</dbReference>
<organism evidence="11 12">
    <name type="scientific">Candidula unifasciata</name>
    <dbReference type="NCBI Taxonomy" id="100452"/>
    <lineage>
        <taxon>Eukaryota</taxon>
        <taxon>Metazoa</taxon>
        <taxon>Spiralia</taxon>
        <taxon>Lophotrochozoa</taxon>
        <taxon>Mollusca</taxon>
        <taxon>Gastropoda</taxon>
        <taxon>Heterobranchia</taxon>
        <taxon>Euthyneura</taxon>
        <taxon>Panpulmonata</taxon>
        <taxon>Eupulmonata</taxon>
        <taxon>Stylommatophora</taxon>
        <taxon>Helicina</taxon>
        <taxon>Helicoidea</taxon>
        <taxon>Geomitridae</taxon>
        <taxon>Candidula</taxon>
    </lineage>
</organism>
<accession>A0A8S3ZQ75</accession>
<sequence>MVFKVSKGGVRSGNTLRCLRSVRTKRYSSQACILSRSNLKPLEVPGFLESATEDQLVTSTLASTDVLLSLNKKARWTLPAKVSHMITTGHFNEGKTLVSFLERHKLKKKANCVSFVCNQDRVRNVAPKKKSYFSFNLDNIDNEQSIRQWKRQKAETMKKIKPPIIKIEKSKSNKLVKTVEVFTVAGAAKYGVSNSNPEYRVEVFRPCPQSCSLVYNPKYTNILVESVDDGEKEVKSNTNVSKNKRRYRKRFSANDCKRYQEEMDLEQYWAEDYEDSDFDPVSDADSEVSYQEGNGSSSKHISQTDDNTENYDSQEPLQLSENLLACLISQAEKAKALCGKEPVLQRHTDSRRCCRNSSSDKMDKSHIVYINDAPPKLTCTQKQKQPKPKRKKVKEPEEKPKSSPFVNLHYGRVIVKSADTTPEILRAKYGYCYAEAGSEPRRFTVNVTDDVYNLLCKHRYTEQNAMYTSYLVFVHDGVYDEGLDTFKVALNSNICNYTESVAKSIPFQETSIENIMNHVVCALLDMKAENCLSTDHPPAQETTMKPALKFVNDLMRVNIETIRTFDEICRLSQTDALQETLISANFIDMIRNLDTDVFCDICYENVNPSQDRSVSGTRLSKCGHIFCDDCWRSHFRAKINSGAQKMVCPGYDCDEIVGPVTLLSLLHVSEVTKLF</sequence>
<evidence type="ECO:0000313" key="12">
    <source>
        <dbReference type="Proteomes" id="UP000678393"/>
    </source>
</evidence>
<proteinExistence type="predicted"/>
<evidence type="ECO:0000256" key="1">
    <source>
        <dbReference type="ARBA" id="ARBA00022679"/>
    </source>
</evidence>
<feature type="compositionally biased region" description="Basic residues" evidence="8">
    <location>
        <begin position="384"/>
        <end position="393"/>
    </location>
</feature>
<dbReference type="InterPro" id="IPR001841">
    <property type="entry name" value="Znf_RING"/>
</dbReference>
<dbReference type="InterPro" id="IPR044066">
    <property type="entry name" value="TRIAD_supradom"/>
</dbReference>
<feature type="region of interest" description="Disordered" evidence="8">
    <location>
        <begin position="276"/>
        <end position="313"/>
    </location>
</feature>
<feature type="region of interest" description="Disordered" evidence="8">
    <location>
        <begin position="377"/>
        <end position="404"/>
    </location>
</feature>
<keyword evidence="6" id="KW-0862">Zinc</keyword>
<evidence type="ECO:0008006" key="13">
    <source>
        <dbReference type="Google" id="ProtNLM"/>
    </source>
</evidence>
<evidence type="ECO:0000259" key="9">
    <source>
        <dbReference type="PROSITE" id="PS50089"/>
    </source>
</evidence>
<dbReference type="Pfam" id="PF00097">
    <property type="entry name" value="zf-C3HC4"/>
    <property type="match status" value="1"/>
</dbReference>
<evidence type="ECO:0000256" key="7">
    <source>
        <dbReference type="PROSITE-ProRule" id="PRU00175"/>
    </source>
</evidence>
<keyword evidence="4 7" id="KW-0863">Zinc-finger</keyword>
<evidence type="ECO:0000313" key="11">
    <source>
        <dbReference type="EMBL" id="CAG5128661.1"/>
    </source>
</evidence>
<dbReference type="AlphaFoldDB" id="A0A8S3ZQ75"/>
<evidence type="ECO:0000256" key="6">
    <source>
        <dbReference type="ARBA" id="ARBA00022833"/>
    </source>
</evidence>
<dbReference type="SUPFAM" id="SSF57850">
    <property type="entry name" value="RING/U-box"/>
    <property type="match status" value="1"/>
</dbReference>
<evidence type="ECO:0000256" key="8">
    <source>
        <dbReference type="SAM" id="MobiDB-lite"/>
    </source>
</evidence>
<feature type="domain" description="RING-type" evidence="10">
    <location>
        <begin position="595"/>
        <end position="675"/>
    </location>
</feature>
<gene>
    <name evidence="11" type="ORF">CUNI_LOCUS14219</name>
</gene>
<dbReference type="EMBL" id="CAJHNH020003153">
    <property type="protein sequence ID" value="CAG5128661.1"/>
    <property type="molecule type" value="Genomic_DNA"/>
</dbReference>